<feature type="domain" description="Exoribonuclease phosphorolytic" evidence="7">
    <location>
        <begin position="46"/>
        <end position="162"/>
    </location>
</feature>
<dbReference type="PANTHER" id="PTHR11097:SF14">
    <property type="entry name" value="EXOSOME COMPLEX COMPONENT RRP45"/>
    <property type="match status" value="1"/>
</dbReference>
<dbReference type="InterPro" id="IPR036345">
    <property type="entry name" value="ExoRNase_PH_dom2_sf"/>
</dbReference>
<accession>A0A6A7BPL0</accession>
<dbReference type="GO" id="GO:0071038">
    <property type="term" value="P:TRAMP-dependent tRNA surveillance pathway"/>
    <property type="evidence" value="ECO:0007669"/>
    <property type="project" value="TreeGrafter"/>
</dbReference>
<organism evidence="9 10">
    <name type="scientific">Piedraia hortae CBS 480.64</name>
    <dbReference type="NCBI Taxonomy" id="1314780"/>
    <lineage>
        <taxon>Eukaryota</taxon>
        <taxon>Fungi</taxon>
        <taxon>Dikarya</taxon>
        <taxon>Ascomycota</taxon>
        <taxon>Pezizomycotina</taxon>
        <taxon>Dothideomycetes</taxon>
        <taxon>Dothideomycetidae</taxon>
        <taxon>Capnodiales</taxon>
        <taxon>Piedraiaceae</taxon>
        <taxon>Piedraia</taxon>
    </lineage>
</organism>
<keyword evidence="10" id="KW-1185">Reference proteome</keyword>
<dbReference type="GO" id="GO:0071028">
    <property type="term" value="P:nuclear mRNA surveillance"/>
    <property type="evidence" value="ECO:0007669"/>
    <property type="project" value="TreeGrafter"/>
</dbReference>
<dbReference type="Gene3D" id="3.30.230.70">
    <property type="entry name" value="GHMP Kinase, N-terminal domain"/>
    <property type="match status" value="1"/>
</dbReference>
<keyword evidence="4" id="KW-0963">Cytoplasm</keyword>
<name>A0A6A7BPL0_9PEZI</name>
<evidence type="ECO:0000313" key="9">
    <source>
        <dbReference type="EMBL" id="KAF2857281.1"/>
    </source>
</evidence>
<dbReference type="GO" id="GO:0034476">
    <property type="term" value="P:U5 snRNA 3'-end processing"/>
    <property type="evidence" value="ECO:0007669"/>
    <property type="project" value="TreeGrafter"/>
</dbReference>
<protein>
    <recommendedName>
        <fullName evidence="11">Ribosomal protein S5 domain 2-like protein</fullName>
    </recommendedName>
</protein>
<comment type="similarity">
    <text evidence="3">Belongs to the RNase PH family.</text>
</comment>
<evidence type="ECO:0000256" key="5">
    <source>
        <dbReference type="ARBA" id="ARBA00022884"/>
    </source>
</evidence>
<keyword evidence="6" id="KW-0539">Nucleus</keyword>
<dbReference type="InterPro" id="IPR015847">
    <property type="entry name" value="ExoRNase_PH_dom2"/>
</dbReference>
<evidence type="ECO:0000256" key="1">
    <source>
        <dbReference type="ARBA" id="ARBA00004123"/>
    </source>
</evidence>
<dbReference type="GO" id="GO:0000467">
    <property type="term" value="P:exonucleolytic trimming to generate mature 3'-end of 5.8S rRNA from tricistronic rRNA transcript (SSU-rRNA, 5.8S rRNA, LSU-rRNA)"/>
    <property type="evidence" value="ECO:0007669"/>
    <property type="project" value="TreeGrafter"/>
</dbReference>
<dbReference type="Pfam" id="PF03725">
    <property type="entry name" value="RNase_PH_C"/>
    <property type="match status" value="1"/>
</dbReference>
<evidence type="ECO:0000256" key="4">
    <source>
        <dbReference type="ARBA" id="ARBA00022490"/>
    </source>
</evidence>
<evidence type="ECO:0000256" key="6">
    <source>
        <dbReference type="ARBA" id="ARBA00023242"/>
    </source>
</evidence>
<dbReference type="Pfam" id="PF01138">
    <property type="entry name" value="RNase_PH"/>
    <property type="match status" value="1"/>
</dbReference>
<proteinExistence type="inferred from homology"/>
<dbReference type="GO" id="GO:0000176">
    <property type="term" value="C:nuclear exosome (RNase complex)"/>
    <property type="evidence" value="ECO:0007669"/>
    <property type="project" value="UniProtKB-ARBA"/>
</dbReference>
<dbReference type="SUPFAM" id="SSF55666">
    <property type="entry name" value="Ribonuclease PH domain 2-like"/>
    <property type="match status" value="1"/>
</dbReference>
<sequence length="283" mass="31244">MPREQSPSTNERSFVRKALRDNARLDGRRLSEYRAISLLFPSPDAAEVRLGKTRVLCSVSCEIVTPPQNRKFDGIFTIVAELGPGTSPAFDTGGSRQELLLARTLEKTVRRSGALDTESLCIIAGEKCFHVRADVHVMDHDGNLIDASCLAVVAALSRFRRPNVEVRGGVATVYSAREREPVKLALHHRPFCVTTSYYEGISFQDANLLEEHCRDGEVIVSLNKFGEVCGIAKYGGVAVDALIMLQMIKDSLERVKALDMLVADALKESEERPIAELSAENER</sequence>
<dbReference type="GO" id="GO:0016075">
    <property type="term" value="P:rRNA catabolic process"/>
    <property type="evidence" value="ECO:0007669"/>
    <property type="project" value="TreeGrafter"/>
</dbReference>
<evidence type="ECO:0000259" key="8">
    <source>
        <dbReference type="Pfam" id="PF03725"/>
    </source>
</evidence>
<dbReference type="InterPro" id="IPR027408">
    <property type="entry name" value="PNPase/RNase_PH_dom_sf"/>
</dbReference>
<dbReference type="InterPro" id="IPR033100">
    <property type="entry name" value="Rrp45"/>
</dbReference>
<dbReference type="InterPro" id="IPR050590">
    <property type="entry name" value="Exosome_comp_Rrp42_subfam"/>
</dbReference>
<reference evidence="9" key="1">
    <citation type="journal article" date="2020" name="Stud. Mycol.">
        <title>101 Dothideomycetes genomes: a test case for predicting lifestyles and emergence of pathogens.</title>
        <authorList>
            <person name="Haridas S."/>
            <person name="Albert R."/>
            <person name="Binder M."/>
            <person name="Bloem J."/>
            <person name="Labutti K."/>
            <person name="Salamov A."/>
            <person name="Andreopoulos B."/>
            <person name="Baker S."/>
            <person name="Barry K."/>
            <person name="Bills G."/>
            <person name="Bluhm B."/>
            <person name="Cannon C."/>
            <person name="Castanera R."/>
            <person name="Culley D."/>
            <person name="Daum C."/>
            <person name="Ezra D."/>
            <person name="Gonzalez J."/>
            <person name="Henrissat B."/>
            <person name="Kuo A."/>
            <person name="Liang C."/>
            <person name="Lipzen A."/>
            <person name="Lutzoni F."/>
            <person name="Magnuson J."/>
            <person name="Mondo S."/>
            <person name="Nolan M."/>
            <person name="Ohm R."/>
            <person name="Pangilinan J."/>
            <person name="Park H.-J."/>
            <person name="Ramirez L."/>
            <person name="Alfaro M."/>
            <person name="Sun H."/>
            <person name="Tritt A."/>
            <person name="Yoshinaga Y."/>
            <person name="Zwiers L.-H."/>
            <person name="Turgeon B."/>
            <person name="Goodwin S."/>
            <person name="Spatafora J."/>
            <person name="Crous P."/>
            <person name="Grigoriev I."/>
        </authorList>
    </citation>
    <scope>NUCLEOTIDE SEQUENCE</scope>
    <source>
        <strain evidence="9">CBS 480.64</strain>
    </source>
</reference>
<dbReference type="Proteomes" id="UP000799421">
    <property type="component" value="Unassembled WGS sequence"/>
</dbReference>
<evidence type="ECO:0008006" key="11">
    <source>
        <dbReference type="Google" id="ProtNLM"/>
    </source>
</evidence>
<feature type="domain" description="Exoribonuclease phosphorolytic" evidence="8">
    <location>
        <begin position="189"/>
        <end position="249"/>
    </location>
</feature>
<evidence type="ECO:0000313" key="10">
    <source>
        <dbReference type="Proteomes" id="UP000799421"/>
    </source>
</evidence>
<comment type="subcellular location">
    <subcellularLocation>
        <location evidence="2">Cytoplasm</location>
    </subcellularLocation>
    <subcellularLocation>
        <location evidence="1">Nucleus</location>
    </subcellularLocation>
</comment>
<dbReference type="InterPro" id="IPR020568">
    <property type="entry name" value="Ribosomal_Su5_D2-typ_SF"/>
</dbReference>
<dbReference type="SUPFAM" id="SSF54211">
    <property type="entry name" value="Ribosomal protein S5 domain 2-like"/>
    <property type="match status" value="1"/>
</dbReference>
<dbReference type="EMBL" id="MU006053">
    <property type="protein sequence ID" value="KAF2857281.1"/>
    <property type="molecule type" value="Genomic_DNA"/>
</dbReference>
<gene>
    <name evidence="9" type="ORF">K470DRAFT_273415</name>
</gene>
<dbReference type="GO" id="GO:0035925">
    <property type="term" value="F:mRNA 3'-UTR AU-rich region binding"/>
    <property type="evidence" value="ECO:0007669"/>
    <property type="project" value="TreeGrafter"/>
</dbReference>
<keyword evidence="5" id="KW-0694">RNA-binding</keyword>
<dbReference type="GO" id="GO:0071035">
    <property type="term" value="P:nuclear polyadenylation-dependent rRNA catabolic process"/>
    <property type="evidence" value="ECO:0007669"/>
    <property type="project" value="TreeGrafter"/>
</dbReference>
<dbReference type="GO" id="GO:0034475">
    <property type="term" value="P:U4 snRNA 3'-end processing"/>
    <property type="evidence" value="ECO:0007669"/>
    <property type="project" value="TreeGrafter"/>
</dbReference>
<dbReference type="CDD" id="cd11368">
    <property type="entry name" value="RNase_PH_RRP45"/>
    <property type="match status" value="1"/>
</dbReference>
<dbReference type="OrthoDB" id="10264038at2759"/>
<dbReference type="GO" id="GO:0034473">
    <property type="term" value="P:U1 snRNA 3'-end processing"/>
    <property type="evidence" value="ECO:0007669"/>
    <property type="project" value="TreeGrafter"/>
</dbReference>
<dbReference type="InterPro" id="IPR001247">
    <property type="entry name" value="ExoRNase_PH_dom1"/>
</dbReference>
<dbReference type="PANTHER" id="PTHR11097">
    <property type="entry name" value="EXOSOME COMPLEX EXONUCLEASE RIBOSOMAL RNA PROCESSING PROTEIN"/>
    <property type="match status" value="1"/>
</dbReference>
<evidence type="ECO:0000256" key="3">
    <source>
        <dbReference type="ARBA" id="ARBA00006678"/>
    </source>
</evidence>
<dbReference type="GO" id="GO:0000177">
    <property type="term" value="C:cytoplasmic exosome (RNase complex)"/>
    <property type="evidence" value="ECO:0007669"/>
    <property type="project" value="TreeGrafter"/>
</dbReference>
<evidence type="ECO:0000259" key="7">
    <source>
        <dbReference type="Pfam" id="PF01138"/>
    </source>
</evidence>
<evidence type="ECO:0000256" key="2">
    <source>
        <dbReference type="ARBA" id="ARBA00004496"/>
    </source>
</evidence>
<dbReference type="AlphaFoldDB" id="A0A6A7BPL0"/>